<evidence type="ECO:0008006" key="3">
    <source>
        <dbReference type="Google" id="ProtNLM"/>
    </source>
</evidence>
<protein>
    <recommendedName>
        <fullName evidence="3">MCM OB domain-containing protein</fullName>
    </recommendedName>
</protein>
<proteinExistence type="predicted"/>
<organism evidence="1 2">
    <name type="scientific">Necator americanus</name>
    <name type="common">Human hookworm</name>
    <dbReference type="NCBI Taxonomy" id="51031"/>
    <lineage>
        <taxon>Eukaryota</taxon>
        <taxon>Metazoa</taxon>
        <taxon>Ecdysozoa</taxon>
        <taxon>Nematoda</taxon>
        <taxon>Chromadorea</taxon>
        <taxon>Rhabditida</taxon>
        <taxon>Rhabditina</taxon>
        <taxon>Rhabditomorpha</taxon>
        <taxon>Strongyloidea</taxon>
        <taxon>Ancylostomatidae</taxon>
        <taxon>Bunostominae</taxon>
        <taxon>Necator</taxon>
    </lineage>
</organism>
<dbReference type="Proteomes" id="UP001303046">
    <property type="component" value="Unassembled WGS sequence"/>
</dbReference>
<accession>A0ABR1DXJ5</accession>
<gene>
    <name evidence="1" type="primary">Necator_chrV.g18569</name>
    <name evidence="1" type="ORF">RB195_013778</name>
</gene>
<evidence type="ECO:0000313" key="1">
    <source>
        <dbReference type="EMBL" id="KAK6755013.1"/>
    </source>
</evidence>
<evidence type="ECO:0000313" key="2">
    <source>
        <dbReference type="Proteomes" id="UP001303046"/>
    </source>
</evidence>
<keyword evidence="2" id="KW-1185">Reference proteome</keyword>
<dbReference type="EMBL" id="JAVFWL010000005">
    <property type="protein sequence ID" value="KAK6755013.1"/>
    <property type="molecule type" value="Genomic_DNA"/>
</dbReference>
<name>A0ABR1DXJ5_NECAM</name>
<comment type="caution">
    <text evidence="1">The sequence shown here is derived from an EMBL/GenBank/DDBJ whole genome shotgun (WGS) entry which is preliminary data.</text>
</comment>
<sequence length="89" mass="9719">MKMTALTLDLFLTAARSRTLPRRSAKAILNFQDRIFRGEASEPAGYSGMAIGDRIQCSGVVGHLACDESFQVLVQDDLSNSRLSNSPPF</sequence>
<reference evidence="1 2" key="1">
    <citation type="submission" date="2023-08" db="EMBL/GenBank/DDBJ databases">
        <title>A Necator americanus chromosomal reference genome.</title>
        <authorList>
            <person name="Ilik V."/>
            <person name="Petrzelkova K.J."/>
            <person name="Pardy F."/>
            <person name="Fuh T."/>
            <person name="Niatou-Singa F.S."/>
            <person name="Gouil Q."/>
            <person name="Baker L."/>
            <person name="Ritchie M.E."/>
            <person name="Jex A.R."/>
            <person name="Gazzola D."/>
            <person name="Li H."/>
            <person name="Toshio Fujiwara R."/>
            <person name="Zhan B."/>
            <person name="Aroian R.V."/>
            <person name="Pafco B."/>
            <person name="Schwarz E.M."/>
        </authorList>
    </citation>
    <scope>NUCLEOTIDE SEQUENCE [LARGE SCALE GENOMIC DNA]</scope>
    <source>
        <strain evidence="1 2">Aroian</strain>
        <tissue evidence="1">Whole animal</tissue>
    </source>
</reference>